<evidence type="ECO:0000313" key="2">
    <source>
        <dbReference type="Proteomes" id="UP000265080"/>
    </source>
</evidence>
<reference evidence="1" key="2">
    <citation type="submission" date="2025-05" db="UniProtKB">
        <authorList>
            <consortium name="Ensembl"/>
        </authorList>
    </citation>
    <scope>IDENTIFICATION</scope>
</reference>
<keyword evidence="2" id="KW-1185">Reference proteome</keyword>
<dbReference type="AlphaFoldDB" id="A0A3P8SWT3"/>
<proteinExistence type="predicted"/>
<dbReference type="Proteomes" id="UP000265080">
    <property type="component" value="Chromosome 14"/>
</dbReference>
<evidence type="ECO:0000313" key="1">
    <source>
        <dbReference type="Ensembl" id="ENSAPEP00000016116.1"/>
    </source>
</evidence>
<dbReference type="Ensembl" id="ENSAPET00000016782.1">
    <property type="protein sequence ID" value="ENSAPEP00000016339.1"/>
    <property type="gene ID" value="ENSAPEG00000011672.1"/>
</dbReference>
<accession>A0A3P8SWT3</accession>
<dbReference type="GeneTree" id="ENSGT00940000182482"/>
<protein>
    <submittedName>
        <fullName evidence="1">Uncharacterized protein</fullName>
    </submittedName>
</protein>
<organism evidence="1 2">
    <name type="scientific">Amphiprion percula</name>
    <name type="common">Orange clownfish</name>
    <name type="synonym">Lutjanus percula</name>
    <dbReference type="NCBI Taxonomy" id="161767"/>
    <lineage>
        <taxon>Eukaryota</taxon>
        <taxon>Metazoa</taxon>
        <taxon>Chordata</taxon>
        <taxon>Craniata</taxon>
        <taxon>Vertebrata</taxon>
        <taxon>Euteleostomi</taxon>
        <taxon>Actinopterygii</taxon>
        <taxon>Neopterygii</taxon>
        <taxon>Teleostei</taxon>
        <taxon>Neoteleostei</taxon>
        <taxon>Acanthomorphata</taxon>
        <taxon>Ovalentaria</taxon>
        <taxon>Pomacentridae</taxon>
        <taxon>Amphiprion</taxon>
    </lineage>
</organism>
<dbReference type="Ensembl" id="ENSAPET00000016553.1">
    <property type="protein sequence ID" value="ENSAPEP00000016116.1"/>
    <property type="gene ID" value="ENSAPEG00000011492.1"/>
</dbReference>
<reference evidence="1 2" key="1">
    <citation type="submission" date="2018-03" db="EMBL/GenBank/DDBJ databases">
        <title>Finding Nemo's genes: A chromosome-scale reference assembly of the genome of the orange clownfish Amphiprion percula.</title>
        <authorList>
            <person name="Lehmann R."/>
        </authorList>
    </citation>
    <scope>NUCLEOTIDE SEQUENCE</scope>
</reference>
<name>A0A3P8SWT3_AMPPE</name>
<sequence>MARRGKRDGALPQTEMKMQESKANLTALLLHHMGLHDCGIQIQTTIRDKKVLTEDLKGKSKFICRHVLNMQF</sequence>